<dbReference type="EMBL" id="JADCNM010000003">
    <property type="protein sequence ID" value="KAG0489886.1"/>
    <property type="molecule type" value="Genomic_DNA"/>
</dbReference>
<feature type="region of interest" description="Disordered" evidence="1">
    <location>
        <begin position="1"/>
        <end position="51"/>
    </location>
</feature>
<organism evidence="2 3">
    <name type="scientific">Vanilla planifolia</name>
    <name type="common">Vanilla</name>
    <dbReference type="NCBI Taxonomy" id="51239"/>
    <lineage>
        <taxon>Eukaryota</taxon>
        <taxon>Viridiplantae</taxon>
        <taxon>Streptophyta</taxon>
        <taxon>Embryophyta</taxon>
        <taxon>Tracheophyta</taxon>
        <taxon>Spermatophyta</taxon>
        <taxon>Magnoliopsida</taxon>
        <taxon>Liliopsida</taxon>
        <taxon>Asparagales</taxon>
        <taxon>Orchidaceae</taxon>
        <taxon>Vanilloideae</taxon>
        <taxon>Vanilleae</taxon>
        <taxon>Vanilla</taxon>
    </lineage>
</organism>
<dbReference type="InterPro" id="IPR037488">
    <property type="entry name" value="At2g33490-like"/>
</dbReference>
<feature type="compositionally biased region" description="Polar residues" evidence="1">
    <location>
        <begin position="1"/>
        <end position="13"/>
    </location>
</feature>
<reference evidence="2 3" key="1">
    <citation type="journal article" date="2020" name="Nat. Food">
        <title>A phased Vanilla planifolia genome enables genetic improvement of flavour and production.</title>
        <authorList>
            <person name="Hasing T."/>
            <person name="Tang H."/>
            <person name="Brym M."/>
            <person name="Khazi F."/>
            <person name="Huang T."/>
            <person name="Chambers A.H."/>
        </authorList>
    </citation>
    <scope>NUCLEOTIDE SEQUENCE [LARGE SCALE GENOMIC DNA]</scope>
    <source>
        <tissue evidence="2">Leaf</tissue>
    </source>
</reference>
<dbReference type="PANTHER" id="PTHR34119">
    <property type="entry name" value="HYDROXYPROLINE-RICH GLYCOPROTEIN-LIKE"/>
    <property type="match status" value="1"/>
</dbReference>
<gene>
    <name evidence="2" type="ORF">HPP92_006749</name>
</gene>
<sequence length="212" mass="22935">MSLPLSSLQSGASDSKKIKRQAFSGPLTGRFPSPQLQVSSRVSGSTSPVPMLTPKINELHELPRPPVTSLKPVRPSSLVGYSGPLVPRSQGLYATNQMLSNTASPLPTPPLVMARSFSIPSSGQRSISLEVVNFLETSHNAETPDEISSPPLTLISLSTSKTSTKEPVAQSTMSKGKIYHKRCTVTFEVSLNCLKRGWNKKGPFGYEMAWPR</sequence>
<dbReference type="AlphaFoldDB" id="A0A835RJ08"/>
<feature type="compositionally biased region" description="Polar residues" evidence="1">
    <location>
        <begin position="34"/>
        <end position="48"/>
    </location>
</feature>
<protein>
    <submittedName>
        <fullName evidence="2">Uncharacterized protein</fullName>
    </submittedName>
</protein>
<dbReference type="PANTHER" id="PTHR34119:SF1">
    <property type="entry name" value="OS04G0394700 PROTEIN"/>
    <property type="match status" value="1"/>
</dbReference>
<dbReference type="Proteomes" id="UP000639772">
    <property type="component" value="Chromosome 3"/>
</dbReference>
<comment type="caution">
    <text evidence="2">The sequence shown here is derived from an EMBL/GenBank/DDBJ whole genome shotgun (WGS) entry which is preliminary data.</text>
</comment>
<name>A0A835RJ08_VANPL</name>
<evidence type="ECO:0000256" key="1">
    <source>
        <dbReference type="SAM" id="MobiDB-lite"/>
    </source>
</evidence>
<accession>A0A835RJ08</accession>
<evidence type="ECO:0000313" key="3">
    <source>
        <dbReference type="Proteomes" id="UP000639772"/>
    </source>
</evidence>
<dbReference type="OrthoDB" id="1925034at2759"/>
<evidence type="ECO:0000313" key="2">
    <source>
        <dbReference type="EMBL" id="KAG0489886.1"/>
    </source>
</evidence>
<proteinExistence type="predicted"/>